<dbReference type="EMBL" id="JBFCZG010000001">
    <property type="protein sequence ID" value="KAL3427467.1"/>
    <property type="molecule type" value="Genomic_DNA"/>
</dbReference>
<evidence type="ECO:0000256" key="3">
    <source>
        <dbReference type="RuleBase" id="RU361235"/>
    </source>
</evidence>
<proteinExistence type="inferred from homology"/>
<sequence length="603" mass="66395">MSKKSFPRHVQEDSINNVGFPHRRWNLLILATGLVYIFVFYIMKLPAVWTCLSLLPHISFQAEAAAFPAHNKIISLDGYGKFTGTQINQTLTRKPLPAVVDAWLGIDFASQPVGENRFKAVGWPAAFEGIRNASSYGKACIQDAASVSFPQDEACLNLNVYRTAAVAFDEKLPVLVWIHGGSFVIGSGRSIDGAAFVANSKTPIMVVSVQYRLNSLGFLPSKIFEDEGLLNLGLLDQKLALEFVQKYISSFGGDPGAVTLGGRSAGSHSVGIHYFHNYGVDAGKPLFSRAIMQSGSVTARAFPNATYPLYERQFAEYMAHLSCPTNDSAAALACLRQTNISDIRYISSKIYSDSEYNITWPFQPTLGGPLLERPGSVSGIEGTFHHVPVITSTTTDEGKFYTPGDLEGNEEFLDFLHNISPALTSEDVETIGTLYPDPLQYPQTSPYTSSPNSTQFNRVSAAWSDYGYICPGQETAYRTSTAGVPTWKVRFNTPDNAPAWRGVSHTSDTRYTWSSPDAQYAEVGQFYHGYLASFVASGNPNTYRFPGSPEWLEYMPVGYGLESEPAAQLVVNPGNATIVELDDIRREQCLFWRDPERASRLNK</sequence>
<dbReference type="EC" id="3.1.1.-" evidence="3"/>
<name>A0ABR4PVS9_9HELO</name>
<protein>
    <recommendedName>
        <fullName evidence="3">Carboxylic ester hydrolase</fullName>
        <ecNumber evidence="3">3.1.1.-</ecNumber>
    </recommendedName>
</protein>
<evidence type="ECO:0000256" key="4">
    <source>
        <dbReference type="SAM" id="Phobius"/>
    </source>
</evidence>
<organism evidence="6 7">
    <name type="scientific">Phlyctema vagabunda</name>
    <dbReference type="NCBI Taxonomy" id="108571"/>
    <lineage>
        <taxon>Eukaryota</taxon>
        <taxon>Fungi</taxon>
        <taxon>Dikarya</taxon>
        <taxon>Ascomycota</taxon>
        <taxon>Pezizomycotina</taxon>
        <taxon>Leotiomycetes</taxon>
        <taxon>Helotiales</taxon>
        <taxon>Dermateaceae</taxon>
        <taxon>Phlyctema</taxon>
    </lineage>
</organism>
<evidence type="ECO:0000313" key="6">
    <source>
        <dbReference type="EMBL" id="KAL3427467.1"/>
    </source>
</evidence>
<evidence type="ECO:0000259" key="5">
    <source>
        <dbReference type="Pfam" id="PF00135"/>
    </source>
</evidence>
<dbReference type="InterPro" id="IPR019826">
    <property type="entry name" value="Carboxylesterase_B_AS"/>
</dbReference>
<keyword evidence="4" id="KW-1133">Transmembrane helix</keyword>
<dbReference type="SUPFAM" id="SSF53474">
    <property type="entry name" value="alpha/beta-Hydrolases"/>
    <property type="match status" value="1"/>
</dbReference>
<dbReference type="PANTHER" id="PTHR11559">
    <property type="entry name" value="CARBOXYLESTERASE"/>
    <property type="match status" value="1"/>
</dbReference>
<dbReference type="InterPro" id="IPR029058">
    <property type="entry name" value="AB_hydrolase_fold"/>
</dbReference>
<dbReference type="InterPro" id="IPR050309">
    <property type="entry name" value="Type-B_Carboxylest/Lipase"/>
</dbReference>
<dbReference type="InterPro" id="IPR002018">
    <property type="entry name" value="CarbesteraseB"/>
</dbReference>
<accession>A0ABR4PVS9</accession>
<comment type="caution">
    <text evidence="6">The sequence shown here is derived from an EMBL/GenBank/DDBJ whole genome shotgun (WGS) entry which is preliminary data.</text>
</comment>
<keyword evidence="4" id="KW-0472">Membrane</keyword>
<keyword evidence="7" id="KW-1185">Reference proteome</keyword>
<feature type="domain" description="Carboxylesterase type B" evidence="5">
    <location>
        <begin position="79"/>
        <end position="554"/>
    </location>
</feature>
<gene>
    <name evidence="6" type="ORF">PVAG01_00976</name>
</gene>
<evidence type="ECO:0000256" key="1">
    <source>
        <dbReference type="ARBA" id="ARBA00005964"/>
    </source>
</evidence>
<feature type="transmembrane region" description="Helical" evidence="4">
    <location>
        <begin position="25"/>
        <end position="43"/>
    </location>
</feature>
<evidence type="ECO:0000256" key="2">
    <source>
        <dbReference type="ARBA" id="ARBA00022801"/>
    </source>
</evidence>
<reference evidence="6 7" key="1">
    <citation type="submission" date="2024-06" db="EMBL/GenBank/DDBJ databases">
        <title>Complete genome of Phlyctema vagabunda strain 19-DSS-EL-015.</title>
        <authorList>
            <person name="Fiorenzani C."/>
        </authorList>
    </citation>
    <scope>NUCLEOTIDE SEQUENCE [LARGE SCALE GENOMIC DNA]</scope>
    <source>
        <strain evidence="6 7">19-DSS-EL-015</strain>
    </source>
</reference>
<dbReference type="Gene3D" id="3.40.50.1820">
    <property type="entry name" value="alpha/beta hydrolase"/>
    <property type="match status" value="1"/>
</dbReference>
<comment type="similarity">
    <text evidence="1 3">Belongs to the type-B carboxylesterase/lipase family.</text>
</comment>
<dbReference type="Proteomes" id="UP001629113">
    <property type="component" value="Unassembled WGS sequence"/>
</dbReference>
<keyword evidence="4" id="KW-0812">Transmembrane</keyword>
<dbReference type="PROSITE" id="PS00122">
    <property type="entry name" value="CARBOXYLESTERASE_B_1"/>
    <property type="match status" value="1"/>
</dbReference>
<evidence type="ECO:0000313" key="7">
    <source>
        <dbReference type="Proteomes" id="UP001629113"/>
    </source>
</evidence>
<keyword evidence="2 3" id="KW-0378">Hydrolase</keyword>
<dbReference type="Pfam" id="PF00135">
    <property type="entry name" value="COesterase"/>
    <property type="match status" value="1"/>
</dbReference>